<dbReference type="SMART" id="SM00471">
    <property type="entry name" value="HDc"/>
    <property type="match status" value="1"/>
</dbReference>
<feature type="domain" description="HD" evidence="3">
    <location>
        <begin position="58"/>
        <end position="243"/>
    </location>
</feature>
<name>A0ABS4Z7K9_9ACTN</name>
<dbReference type="InterPro" id="IPR003607">
    <property type="entry name" value="HD/PDEase_dom"/>
</dbReference>
<dbReference type="Proteomes" id="UP000758168">
    <property type="component" value="Unassembled WGS sequence"/>
</dbReference>
<dbReference type="Pfam" id="PF01966">
    <property type="entry name" value="HD"/>
    <property type="match status" value="1"/>
</dbReference>
<organism evidence="4 5">
    <name type="scientific">Microlunatus capsulatus</name>
    <dbReference type="NCBI Taxonomy" id="99117"/>
    <lineage>
        <taxon>Bacteria</taxon>
        <taxon>Bacillati</taxon>
        <taxon>Actinomycetota</taxon>
        <taxon>Actinomycetes</taxon>
        <taxon>Propionibacteriales</taxon>
        <taxon>Propionibacteriaceae</taxon>
        <taxon>Microlunatus</taxon>
    </lineage>
</organism>
<evidence type="ECO:0000259" key="3">
    <source>
        <dbReference type="PROSITE" id="PS51831"/>
    </source>
</evidence>
<evidence type="ECO:0000256" key="1">
    <source>
        <dbReference type="ARBA" id="ARBA00022801"/>
    </source>
</evidence>
<dbReference type="SUPFAM" id="SSF109604">
    <property type="entry name" value="HD-domain/PDEase-like"/>
    <property type="match status" value="1"/>
</dbReference>
<dbReference type="CDD" id="cd00077">
    <property type="entry name" value="HDc"/>
    <property type="match status" value="1"/>
</dbReference>
<dbReference type="RefSeq" id="WP_210055205.1">
    <property type="nucleotide sequence ID" value="NZ_BAAAMH010000004.1"/>
</dbReference>
<keyword evidence="1 4" id="KW-0378">Hydrolase</keyword>
<evidence type="ECO:0000313" key="5">
    <source>
        <dbReference type="Proteomes" id="UP000758168"/>
    </source>
</evidence>
<dbReference type="InterPro" id="IPR050135">
    <property type="entry name" value="dGTPase-like"/>
</dbReference>
<dbReference type="Gene3D" id="1.10.3210.10">
    <property type="entry name" value="Hypothetical protein af1432"/>
    <property type="match status" value="1"/>
</dbReference>
<dbReference type="InterPro" id="IPR006674">
    <property type="entry name" value="HD_domain"/>
</dbReference>
<feature type="region of interest" description="Disordered" evidence="2">
    <location>
        <begin position="1"/>
        <end position="21"/>
    </location>
</feature>
<dbReference type="PROSITE" id="PS51831">
    <property type="entry name" value="HD"/>
    <property type="match status" value="1"/>
</dbReference>
<keyword evidence="5" id="KW-1185">Reference proteome</keyword>
<gene>
    <name evidence="4" type="ORF">JOF54_001963</name>
</gene>
<dbReference type="EMBL" id="JAGIOB010000001">
    <property type="protein sequence ID" value="MBP2417041.1"/>
    <property type="molecule type" value="Genomic_DNA"/>
</dbReference>
<comment type="caution">
    <text evidence="4">The sequence shown here is derived from an EMBL/GenBank/DDBJ whole genome shotgun (WGS) entry which is preliminary data.</text>
</comment>
<proteinExistence type="predicted"/>
<feature type="compositionally biased region" description="Basic and acidic residues" evidence="2">
    <location>
        <begin position="1"/>
        <end position="10"/>
    </location>
</feature>
<protein>
    <submittedName>
        <fullName evidence="4">DGTPase</fullName>
        <ecNumber evidence="4">3.1.5.1</ecNumber>
    </submittedName>
</protein>
<dbReference type="EC" id="3.1.5.1" evidence="4"/>
<dbReference type="PANTHER" id="PTHR11373">
    <property type="entry name" value="DEOXYNUCLEOSIDE TRIPHOSPHATE TRIPHOSPHOHYDROLASE"/>
    <property type="match status" value="1"/>
</dbReference>
<dbReference type="GO" id="GO:0008832">
    <property type="term" value="F:dGTPase activity"/>
    <property type="evidence" value="ECO:0007669"/>
    <property type="project" value="UniProtKB-EC"/>
</dbReference>
<reference evidence="4 5" key="1">
    <citation type="submission" date="2021-03" db="EMBL/GenBank/DDBJ databases">
        <title>Sequencing the genomes of 1000 actinobacteria strains.</title>
        <authorList>
            <person name="Klenk H.-P."/>
        </authorList>
    </citation>
    <scope>NUCLEOTIDE SEQUENCE [LARGE SCALE GENOMIC DNA]</scope>
    <source>
        <strain evidence="4 5">DSM 12936</strain>
    </source>
</reference>
<dbReference type="NCBIfam" id="TIGR01353">
    <property type="entry name" value="dGTP_triPase"/>
    <property type="match status" value="1"/>
</dbReference>
<dbReference type="InterPro" id="IPR006261">
    <property type="entry name" value="dGTPase"/>
</dbReference>
<evidence type="ECO:0000256" key="2">
    <source>
        <dbReference type="SAM" id="MobiDB-lite"/>
    </source>
</evidence>
<sequence length="506" mass="55311">MDPRLERARPESTSPYAPGESEFRSDLERIRFAHAFSRLAEVTQVVAANATSGVVHNRLTHSIKVTAVARAIAVRLLRTEDRDLLRRLGGLDHVVVQAAANAHDLGHPPFGHLGERALDRLARDRFGLVDGFEGNAQTFRILSELEVHGPGDEGLNLTAATRAAVLKYPWARFHHPDPHPTTWDEPPRGAGHGGAGSGAAKFSCYLIDLPEMQQALAAFPGLPPGRQTLECSVMDLADDIAYSLHDVEDFHRSGVLQFSPVSGEFRSWVDDRAALAAMDVRTLAAAGRQPGAGLERLRRRLRTREAWVFDEQTFVDAITTVGEEFVDGVLATPYDGSMAGDRAISGFVSRWIDHLIGSVAVDPDPPVRSGYVSMSAPAWHQVSVLKFVNSYFILDRPDLAMFQRGQERTITHLVEGFDDWLSDRGDAARAPRRLLDLVNAATYGYERIAATHPEWLDGRTGDAELARMGRGRGIVDFVSSLTDAQAVAFAATLTGTSSLLWTNGAL</sequence>
<dbReference type="PANTHER" id="PTHR11373:SF32">
    <property type="entry name" value="DEOXYGUANOSINETRIPHOSPHATE TRIPHOSPHOHYDROLASE"/>
    <property type="match status" value="1"/>
</dbReference>
<accession>A0ABS4Z7K9</accession>
<evidence type="ECO:0000313" key="4">
    <source>
        <dbReference type="EMBL" id="MBP2417041.1"/>
    </source>
</evidence>